<gene>
    <name evidence="8" type="ORF">BKCO1_4400094</name>
</gene>
<dbReference type="InterPro" id="IPR001138">
    <property type="entry name" value="Zn2Cys6_DnaBD"/>
</dbReference>
<dbReference type="RefSeq" id="XP_020128029.1">
    <property type="nucleotide sequence ID" value="XM_020276155.1"/>
</dbReference>
<dbReference type="InterPro" id="IPR036864">
    <property type="entry name" value="Zn2-C6_fun-type_DNA-bd_sf"/>
</dbReference>
<dbReference type="Gene3D" id="4.10.240.10">
    <property type="entry name" value="Zn(2)-C6 fungal-type DNA-binding domain"/>
    <property type="match status" value="1"/>
</dbReference>
<dbReference type="Pfam" id="PF00172">
    <property type="entry name" value="Zn_clus"/>
    <property type="match status" value="1"/>
</dbReference>
<dbReference type="CDD" id="cd00067">
    <property type="entry name" value="GAL4"/>
    <property type="match status" value="1"/>
</dbReference>
<dbReference type="PROSITE" id="PS50048">
    <property type="entry name" value="ZN2_CY6_FUNGAL_2"/>
    <property type="match status" value="1"/>
</dbReference>
<organism evidence="8 9">
    <name type="scientific">Diplodia corticola</name>
    <dbReference type="NCBI Taxonomy" id="236234"/>
    <lineage>
        <taxon>Eukaryota</taxon>
        <taxon>Fungi</taxon>
        <taxon>Dikarya</taxon>
        <taxon>Ascomycota</taxon>
        <taxon>Pezizomycotina</taxon>
        <taxon>Dothideomycetes</taxon>
        <taxon>Dothideomycetes incertae sedis</taxon>
        <taxon>Botryosphaeriales</taxon>
        <taxon>Botryosphaeriaceae</taxon>
        <taxon>Diplodia</taxon>
    </lineage>
</organism>
<sequence length="645" mass="71004">MEDSRRLSKTVCIVCRTRKQKCDRRLPSCNFCIQSGLECRWVTAKQPGLRAGYVSELEKRLSVLEKEVRSLKTHQPAPSSDSGHASAASSESPRLDSSSPSQSPSPSSLRTFDPLASPTLNELCDLWFRDYHPWFSILHQPSVADVLQANIPPADSNLSIVFKAIAAVTISHSSVSGAPPLEERRRIAKSLRNDVVMEAMGTLSLNCLQSILIITLLDSAAGKLTDYWNLIALCKRISTLLGLRDLVINKCANFNQLSRLPPRMLPLPGTLVSQEENVRAYWMTEVLDSSSTLGVAWNLGLPQPIENALLPCNNAVWSFSEAAMGIWSLDDLEFSSSFSLYVGLFTTELWHVHNFLQQSYDMRSAEDRPQAQVDCEAVDARLLQWQAGSGSIAFTPGNPLTPFDPNILMTRCMFNAAIILIYQRLTIPPHGLDHLFEPWFHAIQRCLDSCNDITAAVRVVDDVDVETTNPQLSFCIFVAARFLLVHAKYFNLECPRNLDLLVYALKTSGQRWPVSHRREKVIRTALSEHKIPLSISSLPSQFFDLQYSALDIDDALHLWAQRLQPWVHLLHANPNSVAASGMHNGTSNQTGVSGGASVAPSTTAPSTTTAAGAVAARKGNIGAILGVEAGFDFQDVQTSAALLDT</sequence>
<dbReference type="EMBL" id="MNUE01000044">
    <property type="protein sequence ID" value="OJD31769.1"/>
    <property type="molecule type" value="Genomic_DNA"/>
</dbReference>
<evidence type="ECO:0000256" key="1">
    <source>
        <dbReference type="ARBA" id="ARBA00004123"/>
    </source>
</evidence>
<dbReference type="InterPro" id="IPR050815">
    <property type="entry name" value="TF_fung"/>
</dbReference>
<dbReference type="GeneID" id="31016416"/>
<dbReference type="GO" id="GO:0005634">
    <property type="term" value="C:nucleus"/>
    <property type="evidence" value="ECO:0007669"/>
    <property type="project" value="UniProtKB-SubCell"/>
</dbReference>
<dbReference type="GO" id="GO:0000981">
    <property type="term" value="F:DNA-binding transcription factor activity, RNA polymerase II-specific"/>
    <property type="evidence" value="ECO:0007669"/>
    <property type="project" value="InterPro"/>
</dbReference>
<dbReference type="PANTHER" id="PTHR47338:SF20">
    <property type="entry name" value="ZN(II)2CYS6 TRANSCRIPTION FACTOR (EUROFUNG)"/>
    <property type="match status" value="1"/>
</dbReference>
<keyword evidence="3" id="KW-0805">Transcription regulation</keyword>
<evidence type="ECO:0000256" key="2">
    <source>
        <dbReference type="ARBA" id="ARBA00022723"/>
    </source>
</evidence>
<feature type="compositionally biased region" description="Polar residues" evidence="6">
    <location>
        <begin position="581"/>
        <end position="591"/>
    </location>
</feature>
<feature type="domain" description="Zn(2)-C6 fungal-type" evidence="7">
    <location>
        <begin position="11"/>
        <end position="41"/>
    </location>
</feature>
<reference evidence="8 9" key="1">
    <citation type="submission" date="2016-10" db="EMBL/GenBank/DDBJ databases">
        <title>Proteomics and genomics reveal pathogen-plant mechanisms compatible with a hemibiotrophic lifestyle of Diplodia corticola.</title>
        <authorList>
            <person name="Fernandes I."/>
            <person name="De Jonge R."/>
            <person name="Van De Peer Y."/>
            <person name="Devreese B."/>
            <person name="Alves A."/>
            <person name="Esteves A.C."/>
        </authorList>
    </citation>
    <scope>NUCLEOTIDE SEQUENCE [LARGE SCALE GENOMIC DNA]</scope>
    <source>
        <strain evidence="8 9">CBS 112549</strain>
    </source>
</reference>
<evidence type="ECO:0000256" key="4">
    <source>
        <dbReference type="ARBA" id="ARBA00023163"/>
    </source>
</evidence>
<proteinExistence type="predicted"/>
<keyword evidence="9" id="KW-1185">Reference proteome</keyword>
<evidence type="ECO:0000313" key="9">
    <source>
        <dbReference type="Proteomes" id="UP000183809"/>
    </source>
</evidence>
<evidence type="ECO:0000313" key="8">
    <source>
        <dbReference type="EMBL" id="OJD31769.1"/>
    </source>
</evidence>
<feature type="compositionally biased region" description="Low complexity" evidence="6">
    <location>
        <begin position="595"/>
        <end position="606"/>
    </location>
</feature>
<dbReference type="OrthoDB" id="3862662at2759"/>
<dbReference type="PROSITE" id="PS00463">
    <property type="entry name" value="ZN2_CY6_FUNGAL_1"/>
    <property type="match status" value="1"/>
</dbReference>
<keyword evidence="5" id="KW-0539">Nucleus</keyword>
<dbReference type="PANTHER" id="PTHR47338">
    <property type="entry name" value="ZN(II)2CYS6 TRANSCRIPTION FACTOR (EUROFUNG)-RELATED"/>
    <property type="match status" value="1"/>
</dbReference>
<feature type="region of interest" description="Disordered" evidence="6">
    <location>
        <begin position="68"/>
        <end position="113"/>
    </location>
</feature>
<dbReference type="SMART" id="SM00066">
    <property type="entry name" value="GAL4"/>
    <property type="match status" value="1"/>
</dbReference>
<comment type="subcellular location">
    <subcellularLocation>
        <location evidence="1">Nucleus</location>
    </subcellularLocation>
</comment>
<evidence type="ECO:0000256" key="6">
    <source>
        <dbReference type="SAM" id="MobiDB-lite"/>
    </source>
</evidence>
<keyword evidence="2" id="KW-0479">Metal-binding</keyword>
<evidence type="ECO:0000256" key="3">
    <source>
        <dbReference type="ARBA" id="ARBA00023015"/>
    </source>
</evidence>
<dbReference type="AlphaFoldDB" id="A0A1J9QTP6"/>
<keyword evidence="4" id="KW-0804">Transcription</keyword>
<dbReference type="SUPFAM" id="SSF57701">
    <property type="entry name" value="Zn2/Cys6 DNA-binding domain"/>
    <property type="match status" value="1"/>
</dbReference>
<dbReference type="Proteomes" id="UP000183809">
    <property type="component" value="Unassembled WGS sequence"/>
</dbReference>
<dbReference type="CDD" id="cd12148">
    <property type="entry name" value="fungal_TF_MHR"/>
    <property type="match status" value="1"/>
</dbReference>
<evidence type="ECO:0000259" key="7">
    <source>
        <dbReference type="PROSITE" id="PS50048"/>
    </source>
</evidence>
<name>A0A1J9QTP6_9PEZI</name>
<feature type="compositionally biased region" description="Low complexity" evidence="6">
    <location>
        <begin position="76"/>
        <end position="108"/>
    </location>
</feature>
<feature type="region of interest" description="Disordered" evidence="6">
    <location>
        <begin position="581"/>
        <end position="606"/>
    </location>
</feature>
<accession>A0A1J9QTP6</accession>
<comment type="caution">
    <text evidence="8">The sequence shown here is derived from an EMBL/GenBank/DDBJ whole genome shotgun (WGS) entry which is preliminary data.</text>
</comment>
<protein>
    <submittedName>
        <fullName evidence="8">C6 transcription factor</fullName>
    </submittedName>
</protein>
<dbReference type="GO" id="GO:0008270">
    <property type="term" value="F:zinc ion binding"/>
    <property type="evidence" value="ECO:0007669"/>
    <property type="project" value="InterPro"/>
</dbReference>
<evidence type="ECO:0000256" key="5">
    <source>
        <dbReference type="ARBA" id="ARBA00023242"/>
    </source>
</evidence>